<reference evidence="1" key="1">
    <citation type="journal article" date="2023" name="Mol. Phylogenet. Evol.">
        <title>Genome-scale phylogeny and comparative genomics of the fungal order Sordariales.</title>
        <authorList>
            <person name="Hensen N."/>
            <person name="Bonometti L."/>
            <person name="Westerberg I."/>
            <person name="Brannstrom I.O."/>
            <person name="Guillou S."/>
            <person name="Cros-Aarteil S."/>
            <person name="Calhoun S."/>
            <person name="Haridas S."/>
            <person name="Kuo A."/>
            <person name="Mondo S."/>
            <person name="Pangilinan J."/>
            <person name="Riley R."/>
            <person name="LaButti K."/>
            <person name="Andreopoulos B."/>
            <person name="Lipzen A."/>
            <person name="Chen C."/>
            <person name="Yan M."/>
            <person name="Daum C."/>
            <person name="Ng V."/>
            <person name="Clum A."/>
            <person name="Steindorff A."/>
            <person name="Ohm R.A."/>
            <person name="Martin F."/>
            <person name="Silar P."/>
            <person name="Natvig D.O."/>
            <person name="Lalanne C."/>
            <person name="Gautier V."/>
            <person name="Ament-Velasquez S.L."/>
            <person name="Kruys A."/>
            <person name="Hutchinson M.I."/>
            <person name="Powell A.J."/>
            <person name="Barry K."/>
            <person name="Miller A.N."/>
            <person name="Grigoriev I.V."/>
            <person name="Debuchy R."/>
            <person name="Gladieux P."/>
            <person name="Hiltunen Thoren M."/>
            <person name="Johannesson H."/>
        </authorList>
    </citation>
    <scope>NUCLEOTIDE SEQUENCE</scope>
    <source>
        <strain evidence="1">CBS 990.96</strain>
    </source>
</reference>
<dbReference type="AlphaFoldDB" id="A0AAN6YN46"/>
<dbReference type="GO" id="GO:0042720">
    <property type="term" value="C:mitochondrial inner membrane peptidase complex"/>
    <property type="evidence" value="ECO:0007669"/>
    <property type="project" value="InterPro"/>
</dbReference>
<sequence>MSPPCQSFHPSKLPLHVQVGPDHRVRKVDNTQDKQIDLLRDCALKSLVQYECVVTRPEKRNSPVKCYPIERLFRQCEDKKGKFMVETTSWEAEVGGRNNNNPNPDGVISHVLEEERHKQEFRERERHF</sequence>
<accession>A0AAN6YN46</accession>
<evidence type="ECO:0000313" key="1">
    <source>
        <dbReference type="EMBL" id="KAK4222164.1"/>
    </source>
</evidence>
<name>A0AAN6YN46_9PEZI</name>
<keyword evidence="2" id="KW-1185">Reference proteome</keyword>
<dbReference type="Proteomes" id="UP001301958">
    <property type="component" value="Unassembled WGS sequence"/>
</dbReference>
<evidence type="ECO:0000313" key="2">
    <source>
        <dbReference type="Proteomes" id="UP001301958"/>
    </source>
</evidence>
<protein>
    <submittedName>
        <fullName evidence="1">Uncharacterized protein</fullName>
    </submittedName>
</protein>
<dbReference type="Pfam" id="PF11093">
    <property type="entry name" value="Mitochondr_Som1"/>
    <property type="match status" value="1"/>
</dbReference>
<organism evidence="1 2">
    <name type="scientific">Podospora fimiseda</name>
    <dbReference type="NCBI Taxonomy" id="252190"/>
    <lineage>
        <taxon>Eukaryota</taxon>
        <taxon>Fungi</taxon>
        <taxon>Dikarya</taxon>
        <taxon>Ascomycota</taxon>
        <taxon>Pezizomycotina</taxon>
        <taxon>Sordariomycetes</taxon>
        <taxon>Sordariomycetidae</taxon>
        <taxon>Sordariales</taxon>
        <taxon>Podosporaceae</taxon>
        <taxon>Podospora</taxon>
    </lineage>
</organism>
<proteinExistence type="predicted"/>
<reference evidence="1" key="2">
    <citation type="submission" date="2023-05" db="EMBL/GenBank/DDBJ databases">
        <authorList>
            <consortium name="Lawrence Berkeley National Laboratory"/>
            <person name="Steindorff A."/>
            <person name="Hensen N."/>
            <person name="Bonometti L."/>
            <person name="Westerberg I."/>
            <person name="Brannstrom I.O."/>
            <person name="Guillou S."/>
            <person name="Cros-Aarteil S."/>
            <person name="Calhoun S."/>
            <person name="Haridas S."/>
            <person name="Kuo A."/>
            <person name="Mondo S."/>
            <person name="Pangilinan J."/>
            <person name="Riley R."/>
            <person name="Labutti K."/>
            <person name="Andreopoulos B."/>
            <person name="Lipzen A."/>
            <person name="Chen C."/>
            <person name="Yanf M."/>
            <person name="Daum C."/>
            <person name="Ng V."/>
            <person name="Clum A."/>
            <person name="Ohm R."/>
            <person name="Martin F."/>
            <person name="Silar P."/>
            <person name="Natvig D."/>
            <person name="Lalanne C."/>
            <person name="Gautier V."/>
            <person name="Ament-Velasquez S.L."/>
            <person name="Kruys A."/>
            <person name="Hutchinson M.I."/>
            <person name="Powell A.J."/>
            <person name="Barry K."/>
            <person name="Miller A.N."/>
            <person name="Grigoriev I.V."/>
            <person name="Debuchy R."/>
            <person name="Gladieux P."/>
            <person name="Thoren M.H."/>
            <person name="Johannesson H."/>
        </authorList>
    </citation>
    <scope>NUCLEOTIDE SEQUENCE</scope>
    <source>
        <strain evidence="1">CBS 990.96</strain>
    </source>
</reference>
<comment type="caution">
    <text evidence="1">The sequence shown here is derived from an EMBL/GenBank/DDBJ whole genome shotgun (WGS) entry which is preliminary data.</text>
</comment>
<dbReference type="EMBL" id="MU865487">
    <property type="protein sequence ID" value="KAK4222164.1"/>
    <property type="molecule type" value="Genomic_DNA"/>
</dbReference>
<dbReference type="InterPro" id="IPR024645">
    <property type="entry name" value="Mitochondr_Som1"/>
</dbReference>
<gene>
    <name evidence="1" type="ORF">QBC38DRAFT_375687</name>
</gene>